<proteinExistence type="predicted"/>
<keyword evidence="1" id="KW-0812">Transmembrane</keyword>
<evidence type="ECO:0000313" key="3">
    <source>
        <dbReference type="Proteomes" id="UP000004650"/>
    </source>
</evidence>
<evidence type="ECO:0000256" key="1">
    <source>
        <dbReference type="SAM" id="Phobius"/>
    </source>
</evidence>
<protein>
    <submittedName>
        <fullName evidence="2">Uncharacterized protein</fullName>
    </submittedName>
</protein>
<keyword evidence="1" id="KW-0472">Membrane</keyword>
<dbReference type="AlphaFoldDB" id="D6BFL4"/>
<organism evidence="2 3">
    <name type="scientific">Fusobacterium animalis D11</name>
    <dbReference type="NCBI Taxonomy" id="556264"/>
    <lineage>
        <taxon>Bacteria</taxon>
        <taxon>Fusobacteriati</taxon>
        <taxon>Fusobacteriota</taxon>
        <taxon>Fusobacteriia</taxon>
        <taxon>Fusobacteriales</taxon>
        <taxon>Fusobacteriaceae</taxon>
        <taxon>Fusobacterium</taxon>
    </lineage>
</organism>
<sequence length="64" mass="7466">MEHNTYTIFSSFFLYSTSIVAKNFYTTTAQLFYGIVIIAVTIANIINRRTLYESNEKNVEFVKK</sequence>
<comment type="caution">
    <text evidence="2">The sequence shown here is derived from an EMBL/GenBank/DDBJ whole genome shotgun (WGS) entry which is preliminary data.</text>
</comment>
<reference evidence="2 3" key="2">
    <citation type="submission" date="2013-10" db="EMBL/GenBank/DDBJ databases">
        <title>The Genome Sequence of Fusobacterium nucleatum subsp. animalis D11.</title>
        <authorList>
            <consortium name="The Broad Institute Genomics Platform"/>
            <person name="Earl A."/>
            <person name="Ward D."/>
            <person name="Feldgarden M."/>
            <person name="Gevers D."/>
            <person name="Kostic A."/>
            <person name="Garrett W."/>
            <person name="Young S.K."/>
            <person name="Zeng Q."/>
            <person name="Gargeya S."/>
            <person name="Fitzgerald M."/>
            <person name="Abouelleil A."/>
            <person name="Alvarado L."/>
            <person name="Berlin A.M."/>
            <person name="Chapman S.B."/>
            <person name="Gainer-Dewar J."/>
            <person name="Goldberg J."/>
            <person name="Gnerre S."/>
            <person name="Griggs A."/>
            <person name="Gujja S."/>
            <person name="Hansen M."/>
            <person name="Howarth C."/>
            <person name="Imamovic A."/>
            <person name="Ireland A."/>
            <person name="Larimer J."/>
            <person name="McCowan C."/>
            <person name="Murphy C."/>
            <person name="Pearson M."/>
            <person name="Poon T.W."/>
            <person name="Priest M."/>
            <person name="Roberts A."/>
            <person name="Saif S."/>
            <person name="Shea T."/>
            <person name="Sykes S."/>
            <person name="Wortman J."/>
            <person name="Nusbaum C."/>
            <person name="Birren B."/>
        </authorList>
    </citation>
    <scope>NUCLEOTIDE SEQUENCE [LARGE SCALE GENOMIC DNA]</scope>
    <source>
        <strain evidence="2 3">D11</strain>
    </source>
</reference>
<accession>D6BFL4</accession>
<dbReference type="Proteomes" id="UP000004650">
    <property type="component" value="Unassembled WGS sequence"/>
</dbReference>
<reference evidence="3" key="1">
    <citation type="submission" date="2009-02" db="EMBL/GenBank/DDBJ databases">
        <title>The Genome Sequence of Shigella sp. D9.</title>
        <authorList>
            <consortium name="The Broad Institute Genome Sequencing Platform"/>
            <person name="Ward D."/>
            <person name="Young S.K."/>
            <person name="Kodira C.D."/>
            <person name="Zeng Q."/>
            <person name="Koehrsen M."/>
            <person name="Alvarado L."/>
            <person name="Berlin A."/>
            <person name="Borenstein D."/>
            <person name="Chen Z."/>
            <person name="Engels R."/>
            <person name="Freedman E."/>
            <person name="Gellesch M."/>
            <person name="Goldberg J."/>
            <person name="Griggs A."/>
            <person name="Gujja S."/>
            <person name="Heiman D."/>
            <person name="Hepburn T."/>
            <person name="Howarth C."/>
            <person name="Jen D."/>
            <person name="Larson L."/>
            <person name="Lewis B."/>
            <person name="Mehta T."/>
            <person name="Park D."/>
            <person name="Pearson M."/>
            <person name="Roberts A."/>
            <person name="Saif S."/>
            <person name="Shea T."/>
            <person name="Shenoy N."/>
            <person name="Sisk P."/>
            <person name="Stolte C."/>
            <person name="Sykes S."/>
            <person name="Walk T."/>
            <person name="White J."/>
            <person name="Yandava C."/>
            <person name="Allen-Vercoe E."/>
            <person name="Strauss J."/>
            <person name="Sibley C."/>
            <person name="White A."/>
            <person name="Ambrose C."/>
            <person name="Lander E."/>
            <person name="Nusbaum C."/>
            <person name="Galagan J."/>
            <person name="Birren B."/>
        </authorList>
    </citation>
    <scope>NUCLEOTIDE SEQUENCE [LARGE SCALE GENOMIC DNA]</scope>
    <source>
        <strain evidence="3">D11</strain>
    </source>
</reference>
<name>D6BFL4_9FUSO</name>
<dbReference type="EMBL" id="ACDS02000091">
    <property type="protein sequence ID" value="EFD80961.2"/>
    <property type="molecule type" value="Genomic_DNA"/>
</dbReference>
<gene>
    <name evidence="2" type="ORF">PSAG_00996</name>
</gene>
<keyword evidence="1" id="KW-1133">Transmembrane helix</keyword>
<feature type="transmembrane region" description="Helical" evidence="1">
    <location>
        <begin position="31"/>
        <end position="47"/>
    </location>
</feature>
<evidence type="ECO:0000313" key="2">
    <source>
        <dbReference type="EMBL" id="EFD80961.2"/>
    </source>
</evidence>